<reference evidence="2 3" key="1">
    <citation type="submission" date="2018-03" db="EMBL/GenBank/DDBJ databases">
        <title>Genomic Encyclopedia of Archaeal and Bacterial Type Strains, Phase II (KMG-II): from individual species to whole genera.</title>
        <authorList>
            <person name="Goeker M."/>
        </authorList>
    </citation>
    <scope>NUCLEOTIDE SEQUENCE [LARGE SCALE GENOMIC DNA]</scope>
    <source>
        <strain evidence="2 3">DSM 45211</strain>
    </source>
</reference>
<dbReference type="Proteomes" id="UP000243528">
    <property type="component" value="Unassembled WGS sequence"/>
</dbReference>
<dbReference type="EMBL" id="PYGE01000001">
    <property type="protein sequence ID" value="PSL08196.1"/>
    <property type="molecule type" value="Genomic_DNA"/>
</dbReference>
<name>A0A2P8EFE8_9ACTN</name>
<dbReference type="SUPFAM" id="SSF109854">
    <property type="entry name" value="DinB/YfiT-like putative metalloenzymes"/>
    <property type="match status" value="1"/>
</dbReference>
<protein>
    <submittedName>
        <fullName evidence="2">DinB family protein</fullName>
    </submittedName>
</protein>
<dbReference type="InterPro" id="IPR024775">
    <property type="entry name" value="DinB-like"/>
</dbReference>
<dbReference type="Gene3D" id="1.20.120.450">
    <property type="entry name" value="dinb family like domain"/>
    <property type="match status" value="1"/>
</dbReference>
<evidence type="ECO:0000313" key="2">
    <source>
        <dbReference type="EMBL" id="PSL08196.1"/>
    </source>
</evidence>
<evidence type="ECO:0000259" key="1">
    <source>
        <dbReference type="Pfam" id="PF12867"/>
    </source>
</evidence>
<organism evidence="2 3">
    <name type="scientific">Haloactinopolyspora alba</name>
    <dbReference type="NCBI Taxonomy" id="648780"/>
    <lineage>
        <taxon>Bacteria</taxon>
        <taxon>Bacillati</taxon>
        <taxon>Actinomycetota</taxon>
        <taxon>Actinomycetes</taxon>
        <taxon>Jiangellales</taxon>
        <taxon>Jiangellaceae</taxon>
        <taxon>Haloactinopolyspora</taxon>
    </lineage>
</organism>
<proteinExistence type="predicted"/>
<sequence length="182" mass="19738">MTSNDDTVAADEAVRRAADDHDLLTDLVRDLPDDQLFAPYRVGDGPLGHFCDSLGDLVAHILMWDEINLAVLTEARSGRMHWSLDPRWEIPPAGVELNRAGVAAGREISGDQLLHRFDTVRDALLDELSRVPWTAAPAFTHPVVTSMGALAQYVMSVPGGEPFRHVGIHLGATSGSTEGGHR</sequence>
<keyword evidence="3" id="KW-1185">Reference proteome</keyword>
<dbReference type="RefSeq" id="WP_165358391.1">
    <property type="nucleotide sequence ID" value="NZ_ML142897.1"/>
</dbReference>
<dbReference type="Pfam" id="PF12867">
    <property type="entry name" value="DinB_2"/>
    <property type="match status" value="1"/>
</dbReference>
<accession>A0A2P8EFE8</accession>
<evidence type="ECO:0000313" key="3">
    <source>
        <dbReference type="Proteomes" id="UP000243528"/>
    </source>
</evidence>
<comment type="caution">
    <text evidence="2">The sequence shown here is derived from an EMBL/GenBank/DDBJ whole genome shotgun (WGS) entry which is preliminary data.</text>
</comment>
<dbReference type="InterPro" id="IPR034660">
    <property type="entry name" value="DinB/YfiT-like"/>
</dbReference>
<dbReference type="AlphaFoldDB" id="A0A2P8EFE8"/>
<gene>
    <name evidence="2" type="ORF">CLV30_101164</name>
</gene>
<feature type="domain" description="DinB-like" evidence="1">
    <location>
        <begin position="22"/>
        <end position="133"/>
    </location>
</feature>